<dbReference type="Pfam" id="PF02779">
    <property type="entry name" value="Transket_pyr"/>
    <property type="match status" value="1"/>
</dbReference>
<evidence type="ECO:0000256" key="12">
    <source>
        <dbReference type="NCBIfam" id="TIGR00232"/>
    </source>
</evidence>
<evidence type="ECO:0000256" key="10">
    <source>
        <dbReference type="ARBA" id="ARBA00023052"/>
    </source>
</evidence>
<proteinExistence type="inferred from homology"/>
<comment type="catalytic activity">
    <reaction evidence="11 18">
        <text>D-sedoheptulose 7-phosphate + D-glyceraldehyde 3-phosphate = aldehydo-D-ribose 5-phosphate + D-xylulose 5-phosphate</text>
        <dbReference type="Rhea" id="RHEA:10508"/>
        <dbReference type="ChEBI" id="CHEBI:57483"/>
        <dbReference type="ChEBI" id="CHEBI:57737"/>
        <dbReference type="ChEBI" id="CHEBI:58273"/>
        <dbReference type="ChEBI" id="CHEBI:59776"/>
        <dbReference type="EC" id="2.2.1.1"/>
    </reaction>
</comment>
<dbReference type="InterPro" id="IPR009014">
    <property type="entry name" value="Transketo_C/PFOR_II"/>
</dbReference>
<feature type="binding site" evidence="14">
    <location>
        <position position="473"/>
    </location>
    <ligand>
        <name>substrate</name>
    </ligand>
</feature>
<feature type="binding site" evidence="14">
    <location>
        <position position="469"/>
    </location>
    <ligand>
        <name>substrate</name>
    </ligand>
</feature>
<dbReference type="FunFam" id="3.40.50.970:FF:000003">
    <property type="entry name" value="Transketolase"/>
    <property type="match status" value="1"/>
</dbReference>
<evidence type="ECO:0000256" key="7">
    <source>
        <dbReference type="ARBA" id="ARBA00022723"/>
    </source>
</evidence>
<feature type="binding site" evidence="16">
    <location>
        <position position="155"/>
    </location>
    <ligand>
        <name>Mg(2+)</name>
        <dbReference type="ChEBI" id="CHEBI:18420"/>
    </ligand>
</feature>
<evidence type="ECO:0000256" key="1">
    <source>
        <dbReference type="ARBA" id="ARBA00001913"/>
    </source>
</evidence>
<keyword evidence="7 16" id="KW-0479">Metal-binding</keyword>
<feature type="binding site" evidence="15">
    <location>
        <position position="156"/>
    </location>
    <ligand>
        <name>thiamine diphosphate</name>
        <dbReference type="ChEBI" id="CHEBI:58937"/>
    </ligand>
</feature>
<keyword evidence="9 16" id="KW-0460">Magnesium</keyword>
<feature type="binding site" evidence="16">
    <location>
        <position position="187"/>
    </location>
    <ligand>
        <name>Mg(2+)</name>
        <dbReference type="ChEBI" id="CHEBI:18420"/>
    </ligand>
</feature>
<feature type="binding site" evidence="15">
    <location>
        <begin position="114"/>
        <end position="116"/>
    </location>
    <ligand>
        <name>thiamine diphosphate</name>
        <dbReference type="ChEBI" id="CHEBI:58937"/>
    </ligand>
</feature>
<dbReference type="GO" id="GO:0004802">
    <property type="term" value="F:transketolase activity"/>
    <property type="evidence" value="ECO:0007669"/>
    <property type="project" value="UniProtKB-UniRule"/>
</dbReference>
<feature type="site" description="Important for catalytic activity" evidence="17">
    <location>
        <position position="261"/>
    </location>
</feature>
<keyword evidence="8 18" id="KW-0106">Calcium</keyword>
<comment type="cofactor">
    <cofactor evidence="18">
        <name>Mg(2+)</name>
        <dbReference type="ChEBI" id="CHEBI:18420"/>
    </cofactor>
    <cofactor evidence="18">
        <name>Ca(2+)</name>
        <dbReference type="ChEBI" id="CHEBI:29108"/>
    </cofactor>
    <cofactor evidence="18">
        <name>Mn(2+)</name>
        <dbReference type="ChEBI" id="CHEBI:29035"/>
    </cofactor>
    <cofactor evidence="18">
        <name>Co(2+)</name>
        <dbReference type="ChEBI" id="CHEBI:48828"/>
    </cofactor>
    <text evidence="18">Binds 1 Mg(2+) ion per subunit. Can also utilize other divalent metal cations, such as Ca(2+), Mn(2+) and Co(2+).</text>
</comment>
<keyword evidence="10 15" id="KW-0786">Thiamine pyrophosphate</keyword>
<evidence type="ECO:0000256" key="14">
    <source>
        <dbReference type="PIRSR" id="PIRSR605478-2"/>
    </source>
</evidence>
<dbReference type="CDD" id="cd07033">
    <property type="entry name" value="TPP_PYR_DXS_TK_like"/>
    <property type="match status" value="1"/>
</dbReference>
<dbReference type="Gene3D" id="3.40.50.920">
    <property type="match status" value="1"/>
</dbReference>
<feature type="domain" description="Transketolase-like pyrimidine-binding" evidence="19">
    <location>
        <begin position="355"/>
        <end position="524"/>
    </location>
</feature>
<dbReference type="SMART" id="SM00861">
    <property type="entry name" value="Transket_pyr"/>
    <property type="match status" value="1"/>
</dbReference>
<comment type="cofactor">
    <cofactor evidence="16">
        <name>Mg(2+)</name>
        <dbReference type="ChEBI" id="CHEBI:18420"/>
    </cofactor>
    <text evidence="16">Binds 1 Mg(2+) ion per subunit. Can also utilize other divalent metal cations, such as Ca(2+), Mn(2+) and Co(2+).</text>
</comment>
<feature type="binding site" evidence="14">
    <location>
        <position position="358"/>
    </location>
    <ligand>
        <name>substrate</name>
    </ligand>
</feature>
<dbReference type="SUPFAM" id="SSF52518">
    <property type="entry name" value="Thiamin diphosphate-binding fold (THDP-binding)"/>
    <property type="match status" value="2"/>
</dbReference>
<sequence length="670" mass="76385">MQSRKNLANAIRFLSIDSIQYANSGHPGAPMGMADIAEVLWRDYMNHNPNNPKWINRDRFVLSNGHASMLIYSILHLTGYNISIEELKKFRQLHSKTPGHPEYKQTEGIETTTGPLGQGLANAVGFAIAEKILATQFNKPNNEIINHYTYVFAGDGCMMEGISHEVCSLAGTLKLGKLLIFYDDNGISIDGKVKNWFTDDTALRFSSYGWHVIKNVDGHNSYSIKQAIEESRSIKEKPSLLICKTTIAYGSPNKSGTHHAHGAPLGKEEILNTRKQLEWNFPPFIIPENIYKNWNAKKEGQKKEDDWKKKFDFYKKNHPKLAKELIRRTTNQLPKQWKKNSTAIIEKLKENQKHISTRQASNNILNKFFPMLPEILGGSADLAPSNLTIWSEYKPINKNFSGNYIHYGVREFGMTAIGNGIANYGGFLPYTATFLIFTEYARNAIRMAALMKSKHIMIYTHDSIGLGEDGPTHQPIEQLSNIRMIPHMNVWRPCDQIETAIAWKNAIEHQGPTALILSRQNLKQHHRTKKQIMNIYKGGYIIKGDYKNNELDLIIISTGSEIELAIKAYEILTNEKYKIRVVSLPSTNIFDIQDKKYKESVLPKKITARLVIEAGHTEYWYKYIGLNGYIIGINTFGESAPAEKLFTFFNFTLENVLNKSYELIKKHHIN</sequence>
<feature type="binding site" evidence="14">
    <location>
        <position position="26"/>
    </location>
    <ligand>
        <name>substrate</name>
    </ligand>
</feature>
<feature type="binding site" evidence="15">
    <location>
        <position position="437"/>
    </location>
    <ligand>
        <name>thiamine diphosphate</name>
        <dbReference type="ChEBI" id="CHEBI:58937"/>
    </ligand>
</feature>
<dbReference type="SUPFAM" id="SSF52922">
    <property type="entry name" value="TK C-terminal domain-like"/>
    <property type="match status" value="1"/>
</dbReference>
<evidence type="ECO:0000256" key="16">
    <source>
        <dbReference type="PIRSR" id="PIRSR605478-4"/>
    </source>
</evidence>
<dbReference type="Pfam" id="PF22613">
    <property type="entry name" value="Transketolase_C_1"/>
    <property type="match status" value="1"/>
</dbReference>
<dbReference type="NCBIfam" id="TIGR00232">
    <property type="entry name" value="tktlase_bact"/>
    <property type="match status" value="1"/>
</dbReference>
<feature type="binding site" evidence="14">
    <location>
        <position position="385"/>
    </location>
    <ligand>
        <name>substrate</name>
    </ligand>
</feature>
<dbReference type="InterPro" id="IPR005478">
    <property type="entry name" value="Transketolase_bac-like"/>
</dbReference>
<keyword evidence="6 18" id="KW-0808">Transferase</keyword>
<keyword evidence="21" id="KW-1185">Reference proteome</keyword>
<dbReference type="STRING" id="1594731.WEOB_335"/>
<dbReference type="GO" id="GO:0046872">
    <property type="term" value="F:metal ion binding"/>
    <property type="evidence" value="ECO:0007669"/>
    <property type="project" value="UniProtKB-KW"/>
</dbReference>
<dbReference type="FunFam" id="3.40.50.920:FF:000003">
    <property type="entry name" value="Transketolase"/>
    <property type="match status" value="1"/>
</dbReference>
<gene>
    <name evidence="20" type="primary">tktA</name>
    <name evidence="20" type="ORF">WEOB_335</name>
</gene>
<dbReference type="PATRIC" id="fig|1594731.3.peg.312"/>
<feature type="binding site" evidence="14">
    <location>
        <position position="261"/>
    </location>
    <ligand>
        <name>substrate</name>
    </ligand>
</feature>
<dbReference type="EMBL" id="LN774881">
    <property type="protein sequence ID" value="CEN32269.1"/>
    <property type="molecule type" value="Genomic_DNA"/>
</dbReference>
<dbReference type="Pfam" id="PF00456">
    <property type="entry name" value="Transketolase_N"/>
    <property type="match status" value="1"/>
</dbReference>
<evidence type="ECO:0000256" key="6">
    <source>
        <dbReference type="ARBA" id="ARBA00022679"/>
    </source>
</evidence>
<evidence type="ECO:0000256" key="18">
    <source>
        <dbReference type="RuleBase" id="RU004996"/>
    </source>
</evidence>
<evidence type="ECO:0000259" key="19">
    <source>
        <dbReference type="SMART" id="SM00861"/>
    </source>
</evidence>
<feature type="binding site" evidence="14">
    <location>
        <position position="519"/>
    </location>
    <ligand>
        <name>substrate</name>
    </ligand>
</feature>
<dbReference type="InterPro" id="IPR005474">
    <property type="entry name" value="Transketolase_N"/>
</dbReference>
<dbReference type="PROSITE" id="PS00801">
    <property type="entry name" value="TRANSKETOLASE_1"/>
    <property type="match status" value="1"/>
</dbReference>
<evidence type="ECO:0000313" key="21">
    <source>
        <dbReference type="Proteomes" id="UP000242753"/>
    </source>
</evidence>
<comment type="cofactor">
    <cofactor evidence="15">
        <name>thiamine diphosphate</name>
        <dbReference type="ChEBI" id="CHEBI:58937"/>
    </cofactor>
    <text evidence="15">Binds 1 thiamine pyrophosphate per subunit. During the reaction, the substrate forms a covalent intermediate with the cofactor.</text>
</comment>
<dbReference type="Proteomes" id="UP000242753">
    <property type="component" value="Chromosome I"/>
</dbReference>
<comment type="subunit">
    <text evidence="4 18">Homodimer.</text>
</comment>
<feature type="binding site" evidence="15">
    <location>
        <position position="261"/>
    </location>
    <ligand>
        <name>thiamine diphosphate</name>
        <dbReference type="ChEBI" id="CHEBI:58937"/>
    </ligand>
</feature>
<reference evidence="21" key="1">
    <citation type="submission" date="2015-01" db="EMBL/GenBank/DDBJ databases">
        <authorList>
            <person name="Manzano-Marin A."/>
            <person name="Manzano-Marin A."/>
        </authorList>
    </citation>
    <scope>NUCLEOTIDE SEQUENCE [LARGE SCALE GENOMIC DNA]</scope>
    <source>
        <strain evidence="21">obscurior</strain>
    </source>
</reference>
<comment type="similarity">
    <text evidence="3 18">Belongs to the transketolase family.</text>
</comment>
<evidence type="ECO:0000256" key="3">
    <source>
        <dbReference type="ARBA" id="ARBA00007131"/>
    </source>
</evidence>
<dbReference type="InterPro" id="IPR029061">
    <property type="entry name" value="THDP-binding"/>
</dbReference>
<evidence type="ECO:0000256" key="17">
    <source>
        <dbReference type="PIRSR" id="PIRSR605478-5"/>
    </source>
</evidence>
<feature type="binding site" evidence="14">
    <location>
        <position position="461"/>
    </location>
    <ligand>
        <name>substrate</name>
    </ligand>
</feature>
<evidence type="ECO:0000256" key="13">
    <source>
        <dbReference type="PIRSR" id="PIRSR605478-1"/>
    </source>
</evidence>
<accession>A0A0H5BX88</accession>
<dbReference type="InterPro" id="IPR005475">
    <property type="entry name" value="Transketolase-like_Pyr-bd"/>
</dbReference>
<evidence type="ECO:0000256" key="8">
    <source>
        <dbReference type="ARBA" id="ARBA00022837"/>
    </source>
</evidence>
<dbReference type="GO" id="GO:0009052">
    <property type="term" value="P:pentose-phosphate shunt, non-oxidative branch"/>
    <property type="evidence" value="ECO:0007669"/>
    <property type="project" value="UniProtKB-ARBA"/>
</dbReference>
<feature type="site" description="Important for catalytic activity" evidence="17">
    <location>
        <position position="26"/>
    </location>
</feature>
<dbReference type="InterPro" id="IPR049557">
    <property type="entry name" value="Transketolase_CS"/>
</dbReference>
<evidence type="ECO:0000256" key="9">
    <source>
        <dbReference type="ARBA" id="ARBA00022842"/>
    </source>
</evidence>
<feature type="binding site" evidence="15">
    <location>
        <position position="66"/>
    </location>
    <ligand>
        <name>thiamine diphosphate</name>
        <dbReference type="ChEBI" id="CHEBI:58937"/>
    </ligand>
</feature>
<dbReference type="RefSeq" id="WP_281263809.1">
    <property type="nucleotide sequence ID" value="NZ_LN774881.1"/>
</dbReference>
<evidence type="ECO:0000313" key="20">
    <source>
        <dbReference type="EMBL" id="CEN32269.1"/>
    </source>
</evidence>
<protein>
    <recommendedName>
        <fullName evidence="5 12">Transketolase</fullName>
        <ecNumber evidence="5 12">2.2.1.1</ecNumber>
    </recommendedName>
</protein>
<comment type="function">
    <text evidence="18">Catalyzes the transfer of a two-carbon ketol group from a ketose donor to an aldose acceptor, via a covalent intermediate with the cofactor thiamine pyrophosphate.</text>
</comment>
<evidence type="ECO:0000256" key="2">
    <source>
        <dbReference type="ARBA" id="ARBA00001941"/>
    </source>
</evidence>
<comment type="cofactor">
    <cofactor evidence="1">
        <name>Ca(2+)</name>
        <dbReference type="ChEBI" id="CHEBI:29108"/>
    </cofactor>
</comment>
<evidence type="ECO:0000256" key="15">
    <source>
        <dbReference type="PIRSR" id="PIRSR605478-3"/>
    </source>
</evidence>
<dbReference type="CDD" id="cd02012">
    <property type="entry name" value="TPP_TK"/>
    <property type="match status" value="1"/>
</dbReference>
<dbReference type="EC" id="2.2.1.1" evidence="5 12"/>
<feature type="binding site" evidence="15">
    <location>
        <position position="185"/>
    </location>
    <ligand>
        <name>thiamine diphosphate</name>
        <dbReference type="ChEBI" id="CHEBI:58937"/>
    </ligand>
</feature>
<dbReference type="InterPro" id="IPR055152">
    <property type="entry name" value="Transketolase-like_C_2"/>
</dbReference>
<feature type="binding site" evidence="16">
    <location>
        <position position="185"/>
    </location>
    <ligand>
        <name>Mg(2+)</name>
        <dbReference type="ChEBI" id="CHEBI:18420"/>
    </ligand>
</feature>
<feature type="active site" description="Proton donor" evidence="13">
    <location>
        <position position="411"/>
    </location>
</feature>
<dbReference type="AlphaFoldDB" id="A0A0H5BX88"/>
<comment type="cofactor">
    <cofactor evidence="2">
        <name>Co(2+)</name>
        <dbReference type="ChEBI" id="CHEBI:48828"/>
    </cofactor>
</comment>
<dbReference type="Gene3D" id="3.40.50.970">
    <property type="match status" value="2"/>
</dbReference>
<name>A0A0H5BX88_9ENTR</name>
<organism evidence="20 21">
    <name type="scientific">Candidatus Westeberhardia cardiocondylae</name>
    <dbReference type="NCBI Taxonomy" id="1594731"/>
    <lineage>
        <taxon>Bacteria</taxon>
        <taxon>Pseudomonadati</taxon>
        <taxon>Pseudomonadota</taxon>
        <taxon>Gammaproteobacteria</taxon>
        <taxon>Enterobacterales</taxon>
        <taxon>Enterobacteriaceae</taxon>
        <taxon>ant endosymbionts</taxon>
        <taxon>Candidatus Westeberhardia</taxon>
    </lineage>
</organism>
<dbReference type="FunFam" id="3.40.50.970:FF:000004">
    <property type="entry name" value="Transketolase"/>
    <property type="match status" value="1"/>
</dbReference>
<evidence type="ECO:0000256" key="4">
    <source>
        <dbReference type="ARBA" id="ARBA00011738"/>
    </source>
</evidence>
<dbReference type="GO" id="GO:0005829">
    <property type="term" value="C:cytosol"/>
    <property type="evidence" value="ECO:0007669"/>
    <property type="project" value="TreeGrafter"/>
</dbReference>
<dbReference type="PROSITE" id="PS00802">
    <property type="entry name" value="TRANSKETOLASE_2"/>
    <property type="match status" value="1"/>
</dbReference>
<evidence type="ECO:0000256" key="11">
    <source>
        <dbReference type="ARBA" id="ARBA00049473"/>
    </source>
</evidence>
<dbReference type="PANTHER" id="PTHR43522:SF2">
    <property type="entry name" value="TRANSKETOLASE 1-RELATED"/>
    <property type="match status" value="1"/>
</dbReference>
<evidence type="ECO:0000256" key="5">
    <source>
        <dbReference type="ARBA" id="ARBA00013152"/>
    </source>
</evidence>
<dbReference type="InterPro" id="IPR020826">
    <property type="entry name" value="Transketolase_BS"/>
</dbReference>
<dbReference type="PANTHER" id="PTHR43522">
    <property type="entry name" value="TRANSKETOLASE"/>
    <property type="match status" value="1"/>
</dbReference>
<dbReference type="InterPro" id="IPR033247">
    <property type="entry name" value="Transketolase_fam"/>
</dbReference>
<dbReference type="KEGG" id="wca:WEOB_335"/>